<evidence type="ECO:0000256" key="6">
    <source>
        <dbReference type="ARBA" id="ARBA00035292"/>
    </source>
</evidence>
<dbReference type="EMBL" id="BKAL01000017">
    <property type="protein sequence ID" value="GEP70889.1"/>
    <property type="molecule type" value="Genomic_DNA"/>
</dbReference>
<comment type="function">
    <text evidence="7">Binds to the 23S rRNA.</text>
</comment>
<dbReference type="Proteomes" id="UP000321798">
    <property type="component" value="Unassembled WGS sequence"/>
</dbReference>
<dbReference type="InterPro" id="IPR020594">
    <property type="entry name" value="Ribosomal_bL9_bac/chp"/>
</dbReference>
<dbReference type="InterPro" id="IPR020070">
    <property type="entry name" value="Ribosomal_bL9_N"/>
</dbReference>
<dbReference type="AlphaFoldDB" id="A0A512PI52"/>
<keyword evidence="10" id="KW-1185">Reference proteome</keyword>
<feature type="domain" description="Ribosomal protein L9" evidence="8">
    <location>
        <begin position="14"/>
        <end position="41"/>
    </location>
</feature>
<dbReference type="Pfam" id="PF01281">
    <property type="entry name" value="Ribosomal_L9_N"/>
    <property type="match status" value="1"/>
</dbReference>
<sequence>MAKIILTHEVTGLGAPGDVVEVKDGYARNFLIPRSLATPWTKGAEKDITAIRKARKAREIATLDDAKAIRDSLQSKAVVVTAHAGESGRLFGAVTTAEIADAVKAAGAPSVDKRKIEIGQPIKSVGEYKVSVRLHADVAATLTVKVVAG</sequence>
<dbReference type="InterPro" id="IPR036935">
    <property type="entry name" value="Ribosomal_bL9_N_sf"/>
</dbReference>
<evidence type="ECO:0000313" key="9">
    <source>
        <dbReference type="EMBL" id="GEP70889.1"/>
    </source>
</evidence>
<dbReference type="InterPro" id="IPR020069">
    <property type="entry name" value="Ribosomal_bL9_C"/>
</dbReference>
<dbReference type="Pfam" id="PF03948">
    <property type="entry name" value="Ribosomal_L9_C"/>
    <property type="match status" value="1"/>
</dbReference>
<evidence type="ECO:0000313" key="10">
    <source>
        <dbReference type="Proteomes" id="UP000321798"/>
    </source>
</evidence>
<dbReference type="Gene3D" id="3.40.5.10">
    <property type="entry name" value="Ribosomal protein L9, N-terminal domain"/>
    <property type="match status" value="1"/>
</dbReference>
<evidence type="ECO:0000256" key="2">
    <source>
        <dbReference type="ARBA" id="ARBA00022730"/>
    </source>
</evidence>
<dbReference type="InterPro" id="IPR000244">
    <property type="entry name" value="Ribosomal_bL9"/>
</dbReference>
<dbReference type="FunFam" id="3.40.5.10:FF:000003">
    <property type="entry name" value="50S ribosomal protein L9"/>
    <property type="match status" value="1"/>
</dbReference>
<comment type="caution">
    <text evidence="9">The sequence shown here is derived from an EMBL/GenBank/DDBJ whole genome shotgun (WGS) entry which is preliminary data.</text>
</comment>
<dbReference type="InterPro" id="IPR009027">
    <property type="entry name" value="Ribosomal_bL9/RNase_H1_N"/>
</dbReference>
<dbReference type="RefSeq" id="WP_146954660.1">
    <property type="nucleotide sequence ID" value="NZ_BAABBJ010000013.1"/>
</dbReference>
<accession>A0A512PI52</accession>
<keyword evidence="4 7" id="KW-0689">Ribosomal protein</keyword>
<dbReference type="GO" id="GO:1990904">
    <property type="term" value="C:ribonucleoprotein complex"/>
    <property type="evidence" value="ECO:0007669"/>
    <property type="project" value="UniProtKB-KW"/>
</dbReference>
<dbReference type="HAMAP" id="MF_00503">
    <property type="entry name" value="Ribosomal_bL9"/>
    <property type="match status" value="1"/>
</dbReference>
<dbReference type="GO" id="GO:0005840">
    <property type="term" value="C:ribosome"/>
    <property type="evidence" value="ECO:0007669"/>
    <property type="project" value="UniProtKB-KW"/>
</dbReference>
<name>A0A512PI52_9CELL</name>
<evidence type="ECO:0000256" key="3">
    <source>
        <dbReference type="ARBA" id="ARBA00022884"/>
    </source>
</evidence>
<evidence type="ECO:0000256" key="1">
    <source>
        <dbReference type="ARBA" id="ARBA00010605"/>
    </source>
</evidence>
<dbReference type="PANTHER" id="PTHR21368">
    <property type="entry name" value="50S RIBOSOMAL PROTEIN L9"/>
    <property type="match status" value="1"/>
</dbReference>
<dbReference type="Gene3D" id="3.10.430.100">
    <property type="entry name" value="Ribosomal protein L9, C-terminal domain"/>
    <property type="match status" value="1"/>
</dbReference>
<keyword evidence="3 7" id="KW-0694">RNA-binding</keyword>
<comment type="similarity">
    <text evidence="1 7">Belongs to the bacterial ribosomal protein bL9 family.</text>
</comment>
<reference evidence="9 10" key="1">
    <citation type="submission" date="2019-07" db="EMBL/GenBank/DDBJ databases">
        <title>Whole genome shotgun sequence of Cellulomonas soli NBRC 109434.</title>
        <authorList>
            <person name="Hosoyama A."/>
            <person name="Uohara A."/>
            <person name="Ohji S."/>
            <person name="Ichikawa N."/>
        </authorList>
    </citation>
    <scope>NUCLEOTIDE SEQUENCE [LARGE SCALE GENOMIC DNA]</scope>
    <source>
        <strain evidence="9 10">NBRC 109434</strain>
    </source>
</reference>
<protein>
    <recommendedName>
        <fullName evidence="6 7">Large ribosomal subunit protein bL9</fullName>
    </recommendedName>
</protein>
<dbReference type="GO" id="GO:0019843">
    <property type="term" value="F:rRNA binding"/>
    <property type="evidence" value="ECO:0007669"/>
    <property type="project" value="UniProtKB-UniRule"/>
</dbReference>
<proteinExistence type="inferred from homology"/>
<evidence type="ECO:0000259" key="8">
    <source>
        <dbReference type="PROSITE" id="PS00651"/>
    </source>
</evidence>
<dbReference type="SUPFAM" id="SSF55653">
    <property type="entry name" value="Ribosomal protein L9 C-domain"/>
    <property type="match status" value="1"/>
</dbReference>
<evidence type="ECO:0000256" key="4">
    <source>
        <dbReference type="ARBA" id="ARBA00022980"/>
    </source>
</evidence>
<dbReference type="GO" id="GO:0006412">
    <property type="term" value="P:translation"/>
    <property type="evidence" value="ECO:0007669"/>
    <property type="project" value="UniProtKB-UniRule"/>
</dbReference>
<dbReference type="OrthoDB" id="9788336at2"/>
<keyword evidence="2 7" id="KW-0699">rRNA-binding</keyword>
<keyword evidence="5 7" id="KW-0687">Ribonucleoprotein</keyword>
<dbReference type="GO" id="GO:0003735">
    <property type="term" value="F:structural constituent of ribosome"/>
    <property type="evidence" value="ECO:0007669"/>
    <property type="project" value="InterPro"/>
</dbReference>
<dbReference type="InterPro" id="IPR036791">
    <property type="entry name" value="Ribosomal_bL9_C_sf"/>
</dbReference>
<evidence type="ECO:0000256" key="5">
    <source>
        <dbReference type="ARBA" id="ARBA00023274"/>
    </source>
</evidence>
<evidence type="ECO:0000256" key="7">
    <source>
        <dbReference type="HAMAP-Rule" id="MF_00503"/>
    </source>
</evidence>
<dbReference type="PROSITE" id="PS00651">
    <property type="entry name" value="RIBOSOMAL_L9"/>
    <property type="match status" value="1"/>
</dbReference>
<gene>
    <name evidence="7 9" type="primary">rplI</name>
    <name evidence="9" type="ORF">CSO01_36040</name>
</gene>
<dbReference type="NCBIfam" id="TIGR00158">
    <property type="entry name" value="L9"/>
    <property type="match status" value="1"/>
</dbReference>
<dbReference type="SUPFAM" id="SSF55658">
    <property type="entry name" value="L9 N-domain-like"/>
    <property type="match status" value="1"/>
</dbReference>
<organism evidence="9 10">
    <name type="scientific">Cellulomonas soli</name>
    <dbReference type="NCBI Taxonomy" id="931535"/>
    <lineage>
        <taxon>Bacteria</taxon>
        <taxon>Bacillati</taxon>
        <taxon>Actinomycetota</taxon>
        <taxon>Actinomycetes</taxon>
        <taxon>Micrococcales</taxon>
        <taxon>Cellulomonadaceae</taxon>
        <taxon>Cellulomonas</taxon>
    </lineage>
</organism>